<dbReference type="PROSITE" id="PS50862">
    <property type="entry name" value="AA_TRNA_LIGASE_II"/>
    <property type="match status" value="1"/>
</dbReference>
<reference evidence="7" key="1">
    <citation type="journal article" date="2017" name="J. Phycol.">
        <title>Analysis of chloroplast genomes and a supermatrix inform reclassification of the Rhodomelaceae (Rhodophyta).</title>
        <authorList>
            <person name="Diaz-Tapia P."/>
            <person name="Maggs C.A."/>
            <person name="West J.A."/>
            <person name="Verbruggen H."/>
        </authorList>
    </citation>
    <scope>NUCLEOTIDE SEQUENCE</scope>
    <source>
        <strain evidence="7">PD745</strain>
    </source>
</reference>
<feature type="domain" description="Aminoacyl-transfer RNA synthetases class-II family profile" evidence="6">
    <location>
        <begin position="1"/>
        <end position="312"/>
    </location>
</feature>
<feature type="binding site" evidence="5">
    <location>
        <begin position="79"/>
        <end position="81"/>
    </location>
    <ligand>
        <name>L-histidine</name>
        <dbReference type="ChEBI" id="CHEBI:57595"/>
    </ligand>
</feature>
<comment type="catalytic activity">
    <reaction evidence="3 4">
        <text>tRNA(His) + L-histidine + ATP = L-histidyl-tRNA(His) + AMP + diphosphate + H(+)</text>
        <dbReference type="Rhea" id="RHEA:17313"/>
        <dbReference type="Rhea" id="RHEA-COMP:9665"/>
        <dbReference type="Rhea" id="RHEA-COMP:9689"/>
        <dbReference type="ChEBI" id="CHEBI:15378"/>
        <dbReference type="ChEBI" id="CHEBI:30616"/>
        <dbReference type="ChEBI" id="CHEBI:33019"/>
        <dbReference type="ChEBI" id="CHEBI:57595"/>
        <dbReference type="ChEBI" id="CHEBI:78442"/>
        <dbReference type="ChEBI" id="CHEBI:78527"/>
        <dbReference type="ChEBI" id="CHEBI:456215"/>
        <dbReference type="EC" id="6.1.1.21"/>
    </reaction>
</comment>
<name>A0A1Z1MDZ6_9FLOR</name>
<dbReference type="GO" id="GO:0006427">
    <property type="term" value="P:histidyl-tRNA aminoacylation"/>
    <property type="evidence" value="ECO:0007669"/>
    <property type="project" value="UniProtKB-UniRule"/>
</dbReference>
<dbReference type="GO" id="GO:0004821">
    <property type="term" value="F:histidine-tRNA ligase activity"/>
    <property type="evidence" value="ECO:0007669"/>
    <property type="project" value="UniProtKB-UniRule"/>
</dbReference>
<comment type="subcellular location">
    <subcellularLocation>
        <location evidence="4">Plastid</location>
        <location evidence="4">Chloroplast</location>
    </subcellularLocation>
</comment>
<feature type="binding site" evidence="5">
    <location>
        <position position="124"/>
    </location>
    <ligand>
        <name>L-histidine</name>
        <dbReference type="ChEBI" id="CHEBI:57595"/>
    </ligand>
</feature>
<keyword evidence="4" id="KW-0030">Aminoacyl-tRNA synthetase</keyword>
<dbReference type="AlphaFoldDB" id="A0A1Z1MDZ6"/>
<evidence type="ECO:0000256" key="2">
    <source>
        <dbReference type="ARBA" id="ARBA00022741"/>
    </source>
</evidence>
<dbReference type="PIRSF" id="PIRSF001549">
    <property type="entry name" value="His-tRNA_synth"/>
    <property type="match status" value="1"/>
</dbReference>
<dbReference type="Pfam" id="PF03129">
    <property type="entry name" value="HGTP_anticodon"/>
    <property type="match status" value="1"/>
</dbReference>
<evidence type="ECO:0000259" key="6">
    <source>
        <dbReference type="PROSITE" id="PS50862"/>
    </source>
</evidence>
<dbReference type="InterPro" id="IPR045864">
    <property type="entry name" value="aa-tRNA-synth_II/BPL/LPL"/>
</dbReference>
<dbReference type="EMBL" id="MF101431">
    <property type="protein sequence ID" value="ARW64250.1"/>
    <property type="molecule type" value="Genomic_DNA"/>
</dbReference>
<dbReference type="Gene3D" id="3.40.50.800">
    <property type="entry name" value="Anticodon-binding domain"/>
    <property type="match status" value="1"/>
</dbReference>
<dbReference type="Pfam" id="PF13393">
    <property type="entry name" value="tRNA-synt_His"/>
    <property type="match status" value="1"/>
</dbReference>
<dbReference type="NCBIfam" id="TIGR00442">
    <property type="entry name" value="hisS"/>
    <property type="match status" value="1"/>
</dbReference>
<evidence type="ECO:0000256" key="3">
    <source>
        <dbReference type="ARBA" id="ARBA00047639"/>
    </source>
</evidence>
<dbReference type="PANTHER" id="PTHR43707:SF1">
    <property type="entry name" value="HISTIDINE--TRNA LIGASE, MITOCHONDRIAL-RELATED"/>
    <property type="match status" value="1"/>
</dbReference>
<dbReference type="InterPro" id="IPR004154">
    <property type="entry name" value="Anticodon-bd"/>
</dbReference>
<evidence type="ECO:0000313" key="7">
    <source>
        <dbReference type="EMBL" id="ARW64250.1"/>
    </source>
</evidence>
<dbReference type="GO" id="GO:0005524">
    <property type="term" value="F:ATP binding"/>
    <property type="evidence" value="ECO:0007669"/>
    <property type="project" value="UniProtKB-UniRule"/>
</dbReference>
<organism evidence="7">
    <name type="scientific">Chondria sp.</name>
    <name type="common">in: red algae</name>
    <dbReference type="NCBI Taxonomy" id="1982705"/>
    <lineage>
        <taxon>Eukaryota</taxon>
        <taxon>Rhodophyta</taxon>
        <taxon>Florideophyceae</taxon>
        <taxon>Rhodymeniophycidae</taxon>
        <taxon>Ceramiales</taxon>
        <taxon>Rhodomelaceae</taxon>
        <taxon>Chondrieae</taxon>
        <taxon>Chondria</taxon>
    </lineage>
</organism>
<dbReference type="InterPro" id="IPR004516">
    <property type="entry name" value="HisRS/HisZ"/>
</dbReference>
<dbReference type="InterPro" id="IPR006195">
    <property type="entry name" value="aa-tRNA-synth_II"/>
</dbReference>
<feature type="binding site" evidence="5">
    <location>
        <position position="128"/>
    </location>
    <ligand>
        <name>L-histidine</name>
        <dbReference type="ChEBI" id="CHEBI:57595"/>
    </ligand>
</feature>
<proteinExistence type="inferred from homology"/>
<dbReference type="HAMAP" id="MF_00127">
    <property type="entry name" value="His_tRNA_synth"/>
    <property type="match status" value="1"/>
</dbReference>
<dbReference type="GO" id="GO:0009507">
    <property type="term" value="C:chloroplast"/>
    <property type="evidence" value="ECO:0007669"/>
    <property type="project" value="UniProtKB-SubCell"/>
</dbReference>
<keyword evidence="4" id="KW-0648">Protein biosynthesis</keyword>
<dbReference type="PANTHER" id="PTHR43707">
    <property type="entry name" value="HISTIDYL-TRNA SYNTHETASE"/>
    <property type="match status" value="1"/>
</dbReference>
<evidence type="ECO:0000256" key="4">
    <source>
        <dbReference type="HAMAP-Rule" id="MF_00127"/>
    </source>
</evidence>
<comment type="similarity">
    <text evidence="1 4">Belongs to the class-II aminoacyl-tRNA synthetase family.</text>
</comment>
<keyword evidence="7" id="KW-0150">Chloroplast</keyword>
<dbReference type="SUPFAM" id="SSF52954">
    <property type="entry name" value="Class II aaRS ABD-related"/>
    <property type="match status" value="1"/>
</dbReference>
<feature type="binding site" evidence="5">
    <location>
        <begin position="259"/>
        <end position="260"/>
    </location>
    <ligand>
        <name>L-histidine</name>
        <dbReference type="ChEBI" id="CHEBI:57595"/>
    </ligand>
</feature>
<dbReference type="Gene3D" id="3.30.930.10">
    <property type="entry name" value="Bira Bifunctional Protein, Domain 2"/>
    <property type="match status" value="1"/>
</dbReference>
<protein>
    <recommendedName>
        <fullName evidence="4">Histidine--tRNA ligase, chloroplastic</fullName>
        <ecNumber evidence="4">6.1.1.21</ecNumber>
    </recommendedName>
    <alternativeName>
        <fullName evidence="4">Histidyl-tRNA synthetase</fullName>
        <shortName evidence="4">HisRS</shortName>
    </alternativeName>
</protein>
<keyword evidence="7" id="KW-0934">Plastid</keyword>
<accession>A0A1Z1MDZ6</accession>
<feature type="binding site" evidence="5">
    <location>
        <position position="255"/>
    </location>
    <ligand>
        <name>L-histidine</name>
        <dbReference type="ChEBI" id="CHEBI:57595"/>
    </ligand>
</feature>
<evidence type="ECO:0000256" key="1">
    <source>
        <dbReference type="ARBA" id="ARBA00008226"/>
    </source>
</evidence>
<keyword evidence="2 4" id="KW-0547">Nucleotide-binding</keyword>
<sequence length="420" mass="49145">MQPLRGTKDILPNEVKYWQKIYEIVKEILDNNNYSEIRTPLLESTSLFERSIGDFTDIVNKEMYSFNDQGQRNITLRPEGTAGIARAIISNKLYLNNKINRLWYMGPMFRYERPQKGRQRQFHQLGLECVGSAMPIADVEIIRLATTILKKLKLTDWVLEINSIGNTNEREKYIQDLSQYLRKYRNDLDTDSQNRLEDNPLRILDSKNLKTQEMLIEAPKLINYLGTTSKQHFNKICRQLNYLEIQYRINEHLVRGLDYYNYTAFEVHTENTKPKSTICGGGRYDELIQQLGGPHIPAVGCAMGIERLILILKNKLEIRENSKTIYIANSSINKSDLMWNVIQILDKYRLKLEVDLNHSNLKKQLKRANQIGASICFIIGDNEITDKYITVKWLNTGIQQKIYLYQLESYLKYLKKNLNT</sequence>
<dbReference type="InterPro" id="IPR041715">
    <property type="entry name" value="HisRS-like_core"/>
</dbReference>
<gene>
    <name evidence="7" type="primary">syh</name>
    <name evidence="4" type="synonym">hisS</name>
</gene>
<dbReference type="InterPro" id="IPR015807">
    <property type="entry name" value="His-tRNA-ligase"/>
</dbReference>
<dbReference type="SUPFAM" id="SSF55681">
    <property type="entry name" value="Class II aaRS and biotin synthetases"/>
    <property type="match status" value="1"/>
</dbReference>
<dbReference type="InterPro" id="IPR036621">
    <property type="entry name" value="Anticodon-bd_dom_sf"/>
</dbReference>
<geneLocation type="chloroplast" evidence="7"/>
<evidence type="ECO:0000256" key="5">
    <source>
        <dbReference type="PIRSR" id="PIRSR001549-1"/>
    </source>
</evidence>
<keyword evidence="4 7" id="KW-0436">Ligase</keyword>
<feature type="binding site" evidence="5">
    <location>
        <position position="110"/>
    </location>
    <ligand>
        <name>L-histidine</name>
        <dbReference type="ChEBI" id="CHEBI:57595"/>
    </ligand>
</feature>
<keyword evidence="4" id="KW-0067">ATP-binding</keyword>
<dbReference type="CDD" id="cd00773">
    <property type="entry name" value="HisRS-like_core"/>
    <property type="match status" value="1"/>
</dbReference>
<dbReference type="EC" id="6.1.1.21" evidence="4"/>